<dbReference type="Proteomes" id="UP001199355">
    <property type="component" value="Unassembled WGS sequence"/>
</dbReference>
<accession>A0AAE3DNG3</accession>
<proteinExistence type="predicted"/>
<name>A0AAE3DNG3_9FIRM</name>
<dbReference type="SUPFAM" id="SSF53686">
    <property type="entry name" value="Tryptophan synthase beta subunit-like PLP-dependent enzymes"/>
    <property type="match status" value="1"/>
</dbReference>
<feature type="domain" description="Tryptophan synthase beta chain-like PALP" evidence="3">
    <location>
        <begin position="37"/>
        <end position="337"/>
    </location>
</feature>
<organism evidence="4 5">
    <name type="scientific">Gallintestinimicrobium propionicum</name>
    <dbReference type="NCBI Taxonomy" id="2981770"/>
    <lineage>
        <taxon>Bacteria</taxon>
        <taxon>Bacillati</taxon>
        <taxon>Bacillota</taxon>
        <taxon>Clostridia</taxon>
        <taxon>Lachnospirales</taxon>
        <taxon>Lachnospiraceae</taxon>
        <taxon>Gallintestinimicrobium</taxon>
    </lineage>
</organism>
<dbReference type="InterPro" id="IPR000634">
    <property type="entry name" value="Ser/Thr_deHydtase_PyrdxlP-BS"/>
</dbReference>
<dbReference type="PANTHER" id="PTHR42937:SF1">
    <property type="entry name" value="DIAMINOPROPIONATE AMMONIA-LYASE"/>
    <property type="match status" value="1"/>
</dbReference>
<dbReference type="GO" id="GO:0016829">
    <property type="term" value="F:lyase activity"/>
    <property type="evidence" value="ECO:0007669"/>
    <property type="project" value="UniProtKB-KW"/>
</dbReference>
<dbReference type="Pfam" id="PF00291">
    <property type="entry name" value="PALP"/>
    <property type="match status" value="1"/>
</dbReference>
<dbReference type="InterPro" id="IPR036052">
    <property type="entry name" value="TrpB-like_PALP_sf"/>
</dbReference>
<evidence type="ECO:0000259" key="3">
    <source>
        <dbReference type="Pfam" id="PF00291"/>
    </source>
</evidence>
<dbReference type="Gene3D" id="3.40.50.1100">
    <property type="match status" value="2"/>
</dbReference>
<comment type="caution">
    <text evidence="4">The sequence shown here is derived from an EMBL/GenBank/DDBJ whole genome shotgun (WGS) entry which is preliminary data.</text>
</comment>
<keyword evidence="2" id="KW-0663">Pyridoxal phosphate</keyword>
<evidence type="ECO:0000313" key="5">
    <source>
        <dbReference type="Proteomes" id="UP001199355"/>
    </source>
</evidence>
<dbReference type="PANTHER" id="PTHR42937">
    <property type="match status" value="1"/>
</dbReference>
<dbReference type="EMBL" id="JAJEQF010000042">
    <property type="protein sequence ID" value="MCC2168662.1"/>
    <property type="molecule type" value="Genomic_DNA"/>
</dbReference>
<dbReference type="GO" id="GO:0030170">
    <property type="term" value="F:pyridoxal phosphate binding"/>
    <property type="evidence" value="ECO:0007669"/>
    <property type="project" value="InterPro"/>
</dbReference>
<sequence length="341" mass="38367">MLWDYNKNYSQLMTEDSNILLGVLQFHRSMTDYYTATLEKKIGEVYIKDESDRMGTGSFKILGVSYAIYKLYEKMCHSNNFNGLKDYFDKRKTTFVTASDGNFGIAMSYFCKLLHQECRVFIPQTTPEYYVNKMKINKAEINFVDGNYDECVEKANEYNGKENVSVILDTSKEGMHMSDIAENVINGYTTLFAEKGNQYYDYIFVPAGVGGVAAAAVKYNRCIGNSACKIICVEPINYNSLQKSLINGYLTQIKGSNTLMNGLKCGCPSEAAWQYIQSGVYGSISISDSECIIGKEELERKGINTGYTGASAYAGYKAFCHEEIEDLKGKKILILNTEYSE</sequence>
<keyword evidence="5" id="KW-1185">Reference proteome</keyword>
<reference evidence="4 5" key="1">
    <citation type="submission" date="2021-10" db="EMBL/GenBank/DDBJ databases">
        <title>Anaerobic single-cell dispensing facilitates the cultivation of human gut bacteria.</title>
        <authorList>
            <person name="Afrizal A."/>
        </authorList>
    </citation>
    <scope>NUCLEOTIDE SEQUENCE [LARGE SCALE GENOMIC DNA]</scope>
    <source>
        <strain evidence="4 5">CLA-AA-H244</strain>
    </source>
</reference>
<dbReference type="AlphaFoldDB" id="A0AAE3DNG3"/>
<dbReference type="GO" id="GO:1901605">
    <property type="term" value="P:alpha-amino acid metabolic process"/>
    <property type="evidence" value="ECO:0007669"/>
    <property type="project" value="UniProtKB-ARBA"/>
</dbReference>
<protein>
    <submittedName>
        <fullName evidence="4">PLP-dependent lyase/thiolase</fullName>
    </submittedName>
</protein>
<dbReference type="RefSeq" id="WP_308728824.1">
    <property type="nucleotide sequence ID" value="NZ_JAJEQF010000042.1"/>
</dbReference>
<evidence type="ECO:0000256" key="2">
    <source>
        <dbReference type="ARBA" id="ARBA00022898"/>
    </source>
</evidence>
<dbReference type="PROSITE" id="PS00165">
    <property type="entry name" value="DEHYDRATASE_SER_THR"/>
    <property type="match status" value="1"/>
</dbReference>
<gene>
    <name evidence="4" type="ORF">LKD45_13335</name>
</gene>
<evidence type="ECO:0000313" key="4">
    <source>
        <dbReference type="EMBL" id="MCC2168662.1"/>
    </source>
</evidence>
<evidence type="ECO:0000256" key="1">
    <source>
        <dbReference type="ARBA" id="ARBA00001933"/>
    </source>
</evidence>
<dbReference type="InterPro" id="IPR001926">
    <property type="entry name" value="TrpB-like_PALP"/>
</dbReference>
<keyword evidence="4" id="KW-0456">Lyase</keyword>
<comment type="cofactor">
    <cofactor evidence="1">
        <name>pyridoxal 5'-phosphate</name>
        <dbReference type="ChEBI" id="CHEBI:597326"/>
    </cofactor>
</comment>